<dbReference type="RefSeq" id="WP_220192499.1">
    <property type="nucleotide sequence ID" value="NZ_BNJF01000001.1"/>
</dbReference>
<name>A0A8J3HSQ8_9CHLR</name>
<organism evidence="2 3">
    <name type="scientific">Ktedonospora formicarum</name>
    <dbReference type="NCBI Taxonomy" id="2778364"/>
    <lineage>
        <taxon>Bacteria</taxon>
        <taxon>Bacillati</taxon>
        <taxon>Chloroflexota</taxon>
        <taxon>Ktedonobacteria</taxon>
        <taxon>Ktedonobacterales</taxon>
        <taxon>Ktedonobacteraceae</taxon>
        <taxon>Ktedonospora</taxon>
    </lineage>
</organism>
<feature type="region of interest" description="Disordered" evidence="1">
    <location>
        <begin position="171"/>
        <end position="343"/>
    </location>
</feature>
<evidence type="ECO:0000313" key="3">
    <source>
        <dbReference type="Proteomes" id="UP000612362"/>
    </source>
</evidence>
<gene>
    <name evidence="2" type="ORF">KSX_11670</name>
</gene>
<dbReference type="AlphaFoldDB" id="A0A8J3HSQ8"/>
<protein>
    <submittedName>
        <fullName evidence="2">Uncharacterized protein</fullName>
    </submittedName>
</protein>
<feature type="compositionally biased region" description="Basic and acidic residues" evidence="1">
    <location>
        <begin position="291"/>
        <end position="319"/>
    </location>
</feature>
<keyword evidence="3" id="KW-1185">Reference proteome</keyword>
<feature type="region of interest" description="Disordered" evidence="1">
    <location>
        <begin position="361"/>
        <end position="418"/>
    </location>
</feature>
<dbReference type="Proteomes" id="UP000612362">
    <property type="component" value="Unassembled WGS sequence"/>
</dbReference>
<accession>A0A8J3HSQ8</accession>
<evidence type="ECO:0000313" key="2">
    <source>
        <dbReference type="EMBL" id="GHO43004.1"/>
    </source>
</evidence>
<evidence type="ECO:0000256" key="1">
    <source>
        <dbReference type="SAM" id="MobiDB-lite"/>
    </source>
</evidence>
<sequence length="520" mass="58049">MGVYIGQLPPAEIARLKAELAETLITNFCYPRFFDHRKQALCMRPVDRAKRQEVWLYLSSFDFTTWGRLDLMSVDLQHQVERLFIQFVQRNRSFFGEQGRRRMTDIRMLINSCASSVVQNLRGHVAGQKQQNPPFGSPRPVISWATPALTGKVDLEWEQVASATMTLQQQLQEVRGEPVRPAAQNSRAASAMPSIPDTLPPTPHVRPRPSSNVAGHQADPAAVVQSQERKLSQPLPRPVQPEPPRPEITPRRSGPLVPRPSSRPEVPGPGERREDVASPHGRRASTNLPDPRLRGDSTPLREEARRPESVVREETHFESSARVNSRAPEGYVANGHHGSRSQGVYGEAAAPYDAPIESMQTSAMSPVRPEDFNGFRNPPDTPAQEKHEMKSQSSPMKVAPTRPEPQPTALASSLPVDAAASARESSAMTVGEDDIAIFEQMRHQLIVWLRVEVITSGMETDGQGPLQLIELLRQQGRIDETRLQVVSTLLNLANQVIKTGEVTLMDYKQALMFHLMHTRR</sequence>
<reference evidence="2" key="1">
    <citation type="submission" date="2020-10" db="EMBL/GenBank/DDBJ databases">
        <title>Taxonomic study of unclassified bacteria belonging to the class Ktedonobacteria.</title>
        <authorList>
            <person name="Yabe S."/>
            <person name="Wang C.M."/>
            <person name="Zheng Y."/>
            <person name="Sakai Y."/>
            <person name="Cavaletti L."/>
            <person name="Monciardini P."/>
            <person name="Donadio S."/>
        </authorList>
    </citation>
    <scope>NUCLEOTIDE SEQUENCE</scope>
    <source>
        <strain evidence="2">SOSP1-1</strain>
    </source>
</reference>
<dbReference type="EMBL" id="BNJF01000001">
    <property type="protein sequence ID" value="GHO43004.1"/>
    <property type="molecule type" value="Genomic_DNA"/>
</dbReference>
<proteinExistence type="predicted"/>
<comment type="caution">
    <text evidence="2">The sequence shown here is derived from an EMBL/GenBank/DDBJ whole genome shotgun (WGS) entry which is preliminary data.</text>
</comment>